<keyword evidence="3" id="KW-1185">Reference proteome</keyword>
<comment type="caution">
    <text evidence="2">The sequence shown here is derived from an EMBL/GenBank/DDBJ whole genome shotgun (WGS) entry which is preliminary data.</text>
</comment>
<gene>
    <name evidence="2" type="ORF">PHLCEN_2v8950</name>
</gene>
<protein>
    <submittedName>
        <fullName evidence="2">Uncharacterized protein</fullName>
    </submittedName>
</protein>
<evidence type="ECO:0000313" key="2">
    <source>
        <dbReference type="EMBL" id="PSR75659.1"/>
    </source>
</evidence>
<dbReference type="EMBL" id="MLYV02000881">
    <property type="protein sequence ID" value="PSR75659.1"/>
    <property type="molecule type" value="Genomic_DNA"/>
</dbReference>
<dbReference type="AlphaFoldDB" id="A0A2R6NS20"/>
<dbReference type="Proteomes" id="UP000186601">
    <property type="component" value="Unassembled WGS sequence"/>
</dbReference>
<evidence type="ECO:0000256" key="1">
    <source>
        <dbReference type="SAM" id="MobiDB-lite"/>
    </source>
</evidence>
<organism evidence="2 3">
    <name type="scientific">Hermanssonia centrifuga</name>
    <dbReference type="NCBI Taxonomy" id="98765"/>
    <lineage>
        <taxon>Eukaryota</taxon>
        <taxon>Fungi</taxon>
        <taxon>Dikarya</taxon>
        <taxon>Basidiomycota</taxon>
        <taxon>Agaricomycotina</taxon>
        <taxon>Agaricomycetes</taxon>
        <taxon>Polyporales</taxon>
        <taxon>Meruliaceae</taxon>
        <taxon>Hermanssonia</taxon>
    </lineage>
</organism>
<proteinExistence type="predicted"/>
<name>A0A2R6NS20_9APHY</name>
<reference evidence="2 3" key="1">
    <citation type="submission" date="2018-02" db="EMBL/GenBank/DDBJ databases">
        <title>Genome sequence of the basidiomycete white-rot fungus Phlebia centrifuga.</title>
        <authorList>
            <person name="Granchi Z."/>
            <person name="Peng M."/>
            <person name="de Vries R.P."/>
            <person name="Hilden K."/>
            <person name="Makela M.R."/>
            <person name="Grigoriev I."/>
            <person name="Riley R."/>
        </authorList>
    </citation>
    <scope>NUCLEOTIDE SEQUENCE [LARGE SCALE GENOMIC DNA]</scope>
    <source>
        <strain evidence="2 3">FBCC195</strain>
    </source>
</reference>
<sequence length="88" mass="10264">MPRSLNRGRGRGIPKTETAMDKDGNPTLLVHRTVKMRLEVLGQDYIPQARPNIPVARYNDSGRKLSEPRRMTYAEWNVDKPKFWKWVA</sequence>
<evidence type="ECO:0000313" key="3">
    <source>
        <dbReference type="Proteomes" id="UP000186601"/>
    </source>
</evidence>
<feature type="region of interest" description="Disordered" evidence="1">
    <location>
        <begin position="1"/>
        <end position="25"/>
    </location>
</feature>
<accession>A0A2R6NS20</accession>
<feature type="compositionally biased region" description="Basic residues" evidence="1">
    <location>
        <begin position="1"/>
        <end position="12"/>
    </location>
</feature>